<feature type="compositionally biased region" description="Low complexity" evidence="1">
    <location>
        <begin position="80"/>
        <end position="89"/>
    </location>
</feature>
<dbReference type="CDD" id="cd00167">
    <property type="entry name" value="SANT"/>
    <property type="match status" value="1"/>
</dbReference>
<sequence>MNHQRLARTLISSAPSTNRSLLSIQSLHALRRSYSQNPVSTTSTTSARFIHSTRSTQQKPRQPKRDPESRFESAYTPTGASSTSHHASTINAKSKWNKAADDLIVQLHQQDLPWIEIDRRLGRPASSCYNRYYTVLDPNLQLWNLPHGQPNTAMLKRLVYLVEVEKMPYGKIEKQGLLDGFVTRKAGSNSMKNTSGDPTKGNKGKGSAINKVTMMKKYKDYKILLSRQSFREGQAEISRTIRRSVELYGENWVKVAASVQAHMDQWHGKAVSAAATAEGSEGEKERRPLTPAFVKEIYIGMQEKGVHWGLEDDVVMARKVLELSQRQPNILDILAKKPSSSPQTTDTNGDDTYWKEISIALGNHSPEQCRRRWQGLWELNDSDKSAQSKMWHRYEKLQFWMLWRNMYRTKFSMGAIPDLDRQPLTDLAAVLEELSFAKEISRWMRHRSEAQCLKQFSNAVRMGLLPLPVDQLKSKEQPKSRADQAKLKLEQDKAQQAQDQKFLKQQAAKFPHRKALLDAIQGEIAGPTIKKLSTIDPDNDLSTRGDPHQQIVRSDWTAELSEALQERVLQAKQGVERADFELDWKKIAQELETQEQAKALVGETVHISGSHCQKCWEHISGGLVSRDKDSEESPQTSQSSEWSDLEVKLLQQGVRRFGTSWADIRAQFLPNRDVSELYPKWKSFADESKGKVDRLQEPDFVGLLSALDKVGKEKSK</sequence>
<gene>
    <name evidence="3" type="ORF">BG006_004947</name>
</gene>
<dbReference type="Proteomes" id="UP000696485">
    <property type="component" value="Unassembled WGS sequence"/>
</dbReference>
<dbReference type="SMART" id="SM00717">
    <property type="entry name" value="SANT"/>
    <property type="match status" value="3"/>
</dbReference>
<dbReference type="PANTHER" id="PTHR45614">
    <property type="entry name" value="MYB PROTEIN-RELATED"/>
    <property type="match status" value="1"/>
</dbReference>
<accession>A0A9P5VM20</accession>
<dbReference type="PROSITE" id="PS50090">
    <property type="entry name" value="MYB_LIKE"/>
    <property type="match status" value="3"/>
</dbReference>
<evidence type="ECO:0000256" key="1">
    <source>
        <dbReference type="SAM" id="MobiDB-lite"/>
    </source>
</evidence>
<organism evidence="3 4">
    <name type="scientific">Podila minutissima</name>
    <dbReference type="NCBI Taxonomy" id="64525"/>
    <lineage>
        <taxon>Eukaryota</taxon>
        <taxon>Fungi</taxon>
        <taxon>Fungi incertae sedis</taxon>
        <taxon>Mucoromycota</taxon>
        <taxon>Mortierellomycotina</taxon>
        <taxon>Mortierellomycetes</taxon>
        <taxon>Mortierellales</taxon>
        <taxon>Mortierellaceae</taxon>
        <taxon>Podila</taxon>
    </lineage>
</organism>
<dbReference type="SUPFAM" id="SSF46689">
    <property type="entry name" value="Homeodomain-like"/>
    <property type="match status" value="2"/>
</dbReference>
<feature type="domain" description="Myb-like" evidence="2">
    <location>
        <begin position="634"/>
        <end position="685"/>
    </location>
</feature>
<feature type="domain" description="Myb-like" evidence="2">
    <location>
        <begin position="93"/>
        <end position="136"/>
    </location>
</feature>
<evidence type="ECO:0000313" key="3">
    <source>
        <dbReference type="EMBL" id="KAF9332182.1"/>
    </source>
</evidence>
<dbReference type="EMBL" id="JAAAUY010000276">
    <property type="protein sequence ID" value="KAF9332182.1"/>
    <property type="molecule type" value="Genomic_DNA"/>
</dbReference>
<dbReference type="Gene3D" id="1.10.10.60">
    <property type="entry name" value="Homeodomain-like"/>
    <property type="match status" value="1"/>
</dbReference>
<name>A0A9P5VM20_9FUNG</name>
<keyword evidence="4" id="KW-1185">Reference proteome</keyword>
<dbReference type="InterPro" id="IPR001005">
    <property type="entry name" value="SANT/Myb"/>
</dbReference>
<dbReference type="InterPro" id="IPR009057">
    <property type="entry name" value="Homeodomain-like_sf"/>
</dbReference>
<dbReference type="InterPro" id="IPR050560">
    <property type="entry name" value="MYB_TF"/>
</dbReference>
<reference evidence="3" key="1">
    <citation type="journal article" date="2020" name="Fungal Divers.">
        <title>Resolving the Mortierellaceae phylogeny through synthesis of multi-gene phylogenetics and phylogenomics.</title>
        <authorList>
            <person name="Vandepol N."/>
            <person name="Liber J."/>
            <person name="Desiro A."/>
            <person name="Na H."/>
            <person name="Kennedy M."/>
            <person name="Barry K."/>
            <person name="Grigoriev I.V."/>
            <person name="Miller A.N."/>
            <person name="O'Donnell K."/>
            <person name="Stajich J.E."/>
            <person name="Bonito G."/>
        </authorList>
    </citation>
    <scope>NUCLEOTIDE SEQUENCE</scope>
    <source>
        <strain evidence="3">NVP1</strain>
    </source>
</reference>
<proteinExistence type="predicted"/>
<feature type="compositionally biased region" description="Polar residues" evidence="1">
    <location>
        <begin position="35"/>
        <end position="60"/>
    </location>
</feature>
<protein>
    <recommendedName>
        <fullName evidence="2">Myb-like domain-containing protein</fullName>
    </recommendedName>
</protein>
<comment type="caution">
    <text evidence="3">The sequence shown here is derived from an EMBL/GenBank/DDBJ whole genome shotgun (WGS) entry which is preliminary data.</text>
</comment>
<feature type="region of interest" description="Disordered" evidence="1">
    <location>
        <begin position="187"/>
        <end position="207"/>
    </location>
</feature>
<evidence type="ECO:0000313" key="4">
    <source>
        <dbReference type="Proteomes" id="UP000696485"/>
    </source>
</evidence>
<evidence type="ECO:0000259" key="2">
    <source>
        <dbReference type="PROSITE" id="PS50090"/>
    </source>
</evidence>
<feature type="region of interest" description="Disordered" evidence="1">
    <location>
        <begin position="35"/>
        <end position="89"/>
    </location>
</feature>
<feature type="compositionally biased region" description="Polar residues" evidence="1">
    <location>
        <begin position="187"/>
        <end position="197"/>
    </location>
</feature>
<dbReference type="AlphaFoldDB" id="A0A9P5VM20"/>
<feature type="domain" description="Myb-like" evidence="2">
    <location>
        <begin position="308"/>
        <end position="377"/>
    </location>
</feature>